<organism evidence="1 2">
    <name type="scientific">Pseudomonas phage vB_PaeM_PA5oct</name>
    <dbReference type="NCBI Taxonomy" id="2163605"/>
    <lineage>
        <taxon>Viruses</taxon>
        <taxon>Duplodnaviria</taxon>
        <taxon>Heunggongvirae</taxon>
        <taxon>Uroviricota</taxon>
        <taxon>Caudoviricetes</taxon>
        <taxon>Arenbergviridae</taxon>
        <taxon>Wroclawvirus</taxon>
        <taxon>Wroclawvirus PA5oct</taxon>
    </lineage>
</organism>
<dbReference type="EMBL" id="MK797984">
    <property type="protein sequence ID" value="QCG76310.1"/>
    <property type="molecule type" value="Genomic_DNA"/>
</dbReference>
<evidence type="ECO:0000313" key="1">
    <source>
        <dbReference type="EMBL" id="QCG76310.1"/>
    </source>
</evidence>
<gene>
    <name evidence="1" type="ORF">EST35_0442</name>
</gene>
<protein>
    <submittedName>
        <fullName evidence="1">Uncharacterized protein</fullName>
    </submittedName>
</protein>
<name>A0A4Y5JVA3_9CAUD</name>
<accession>A0A4Y5JVA3</accession>
<evidence type="ECO:0000313" key="2">
    <source>
        <dbReference type="Proteomes" id="UP000316733"/>
    </source>
</evidence>
<dbReference type="Proteomes" id="UP000316733">
    <property type="component" value="Segment"/>
</dbReference>
<sequence length="113" mass="12717">MNNILYIQNFIRSRKLVAEYGCIVTINDITGAREFTAYHLNNWHNCSFISYNNCSIDIIALCNHTHTIAYGADNASFIIKNNNRNILLSVVGTNMTYSSCYSSSVIINISVLL</sequence>
<keyword evidence="2" id="KW-1185">Reference proteome</keyword>
<reference evidence="2" key="1">
    <citation type="journal article" date="2020" name="bioRxiv">
        <title>Integrative omics analysis of Pseudomonas aeruginosa virus PA5oct highlights the molecular complexity of jumbo phages.</title>
        <authorList>
            <person name="Lood C."/>
            <person name="Danis-Wlodarczyk K."/>
            <person name="Blasdel B.G."/>
            <person name="Jang H.B."/>
            <person name="Vandenheuvel D."/>
            <person name="Briers Y."/>
            <person name="Noben J.-P."/>
            <person name="van Noort V."/>
            <person name="Drulis-Kawa Z."/>
            <person name="Lavigne R."/>
        </authorList>
    </citation>
    <scope>NUCLEOTIDE SEQUENCE [LARGE SCALE GENOMIC DNA]</scope>
</reference>
<proteinExistence type="predicted"/>